<dbReference type="InterPro" id="IPR001007">
    <property type="entry name" value="VWF_dom"/>
</dbReference>
<organism evidence="3 4">
    <name type="scientific">Dreissena polymorpha</name>
    <name type="common">Zebra mussel</name>
    <name type="synonym">Mytilus polymorpha</name>
    <dbReference type="NCBI Taxonomy" id="45954"/>
    <lineage>
        <taxon>Eukaryota</taxon>
        <taxon>Metazoa</taxon>
        <taxon>Spiralia</taxon>
        <taxon>Lophotrochozoa</taxon>
        <taxon>Mollusca</taxon>
        <taxon>Bivalvia</taxon>
        <taxon>Autobranchia</taxon>
        <taxon>Heteroconchia</taxon>
        <taxon>Euheterodonta</taxon>
        <taxon>Imparidentia</taxon>
        <taxon>Neoheterodontei</taxon>
        <taxon>Myida</taxon>
        <taxon>Dreissenoidea</taxon>
        <taxon>Dreissenidae</taxon>
        <taxon>Dreissena</taxon>
    </lineage>
</organism>
<comment type="caution">
    <text evidence="3">The sequence shown here is derived from an EMBL/GenBank/DDBJ whole genome shotgun (WGS) entry which is preliminary data.</text>
</comment>
<dbReference type="SMART" id="SM00214">
    <property type="entry name" value="VWC"/>
    <property type="match status" value="1"/>
</dbReference>
<evidence type="ECO:0000313" key="4">
    <source>
        <dbReference type="Proteomes" id="UP000828390"/>
    </source>
</evidence>
<keyword evidence="4" id="KW-1185">Reference proteome</keyword>
<feature type="domain" description="VWFC" evidence="2">
    <location>
        <begin position="60"/>
        <end position="118"/>
    </location>
</feature>
<evidence type="ECO:0000259" key="2">
    <source>
        <dbReference type="PROSITE" id="PS50184"/>
    </source>
</evidence>
<dbReference type="Proteomes" id="UP000828390">
    <property type="component" value="Unassembled WGS sequence"/>
</dbReference>
<accession>A0A9D4IGV2</accession>
<feature type="signal peptide" evidence="1">
    <location>
        <begin position="1"/>
        <end position="19"/>
    </location>
</feature>
<reference evidence="3" key="2">
    <citation type="submission" date="2020-11" db="EMBL/GenBank/DDBJ databases">
        <authorList>
            <person name="McCartney M.A."/>
            <person name="Auch B."/>
            <person name="Kono T."/>
            <person name="Mallez S."/>
            <person name="Becker A."/>
            <person name="Gohl D.M."/>
            <person name="Silverstein K.A.T."/>
            <person name="Koren S."/>
            <person name="Bechman K.B."/>
            <person name="Herman A."/>
            <person name="Abrahante J.E."/>
            <person name="Garbe J."/>
        </authorList>
    </citation>
    <scope>NUCLEOTIDE SEQUENCE</scope>
    <source>
        <strain evidence="3">Duluth1</strain>
        <tissue evidence="3">Whole animal</tissue>
    </source>
</reference>
<evidence type="ECO:0000256" key="1">
    <source>
        <dbReference type="SAM" id="SignalP"/>
    </source>
</evidence>
<keyword evidence="1" id="KW-0732">Signal</keyword>
<dbReference type="AlphaFoldDB" id="A0A9D4IGV2"/>
<dbReference type="Gene3D" id="2.10.70.10">
    <property type="entry name" value="Complement Module, domain 1"/>
    <property type="match status" value="1"/>
</dbReference>
<protein>
    <recommendedName>
        <fullName evidence="2">VWFC domain-containing protein</fullName>
    </recommendedName>
</protein>
<evidence type="ECO:0000313" key="3">
    <source>
        <dbReference type="EMBL" id="KAH3771378.1"/>
    </source>
</evidence>
<reference evidence="3" key="1">
    <citation type="journal article" date="2019" name="bioRxiv">
        <title>The Genome of the Zebra Mussel, Dreissena polymorpha: A Resource for Invasive Species Research.</title>
        <authorList>
            <person name="McCartney M.A."/>
            <person name="Auch B."/>
            <person name="Kono T."/>
            <person name="Mallez S."/>
            <person name="Zhang Y."/>
            <person name="Obille A."/>
            <person name="Becker A."/>
            <person name="Abrahante J.E."/>
            <person name="Garbe J."/>
            <person name="Badalamenti J.P."/>
            <person name="Herman A."/>
            <person name="Mangelson H."/>
            <person name="Liachko I."/>
            <person name="Sullivan S."/>
            <person name="Sone E.D."/>
            <person name="Koren S."/>
            <person name="Silverstein K.A.T."/>
            <person name="Beckman K.B."/>
            <person name="Gohl D.M."/>
        </authorList>
    </citation>
    <scope>NUCLEOTIDE SEQUENCE</scope>
    <source>
        <strain evidence="3">Duluth1</strain>
        <tissue evidence="3">Whole animal</tissue>
    </source>
</reference>
<dbReference type="Pfam" id="PF00093">
    <property type="entry name" value="VWC"/>
    <property type="match status" value="1"/>
</dbReference>
<proteinExistence type="predicted"/>
<dbReference type="EMBL" id="JAIWYP010000009">
    <property type="protein sequence ID" value="KAH3771378.1"/>
    <property type="molecule type" value="Genomic_DNA"/>
</dbReference>
<sequence>MHLLLKFCLGCSFVVGCCAVPADPGGDPDCLSVVCIATNCINPYTPPNQCCPICRSKPVSGCIVNGVQYSEGATVNELALAGPCQVCTCLNRAVQCNIMSCAACDGEIPPGQCCPSCNGGPIFGP</sequence>
<name>A0A9D4IGV2_DREPO</name>
<dbReference type="PROSITE" id="PS51257">
    <property type="entry name" value="PROKAR_LIPOPROTEIN"/>
    <property type="match status" value="1"/>
</dbReference>
<dbReference type="SUPFAM" id="SSF57603">
    <property type="entry name" value="FnI-like domain"/>
    <property type="match status" value="1"/>
</dbReference>
<feature type="chain" id="PRO_5039282792" description="VWFC domain-containing protein" evidence="1">
    <location>
        <begin position="20"/>
        <end position="125"/>
    </location>
</feature>
<gene>
    <name evidence="3" type="ORF">DPMN_172694</name>
</gene>
<dbReference type="PROSITE" id="PS50184">
    <property type="entry name" value="VWFC_2"/>
    <property type="match status" value="1"/>
</dbReference>